<evidence type="ECO:0000313" key="1">
    <source>
        <dbReference type="EMBL" id="KZS13817.1"/>
    </source>
</evidence>
<dbReference type="Proteomes" id="UP000076858">
    <property type="component" value="Unassembled WGS sequence"/>
</dbReference>
<proteinExistence type="predicted"/>
<dbReference type="AlphaFoldDB" id="A0A164X2V4"/>
<name>A0A164X2V4_9CRUS</name>
<organism evidence="1 2">
    <name type="scientific">Daphnia magna</name>
    <dbReference type="NCBI Taxonomy" id="35525"/>
    <lineage>
        <taxon>Eukaryota</taxon>
        <taxon>Metazoa</taxon>
        <taxon>Ecdysozoa</taxon>
        <taxon>Arthropoda</taxon>
        <taxon>Crustacea</taxon>
        <taxon>Branchiopoda</taxon>
        <taxon>Diplostraca</taxon>
        <taxon>Cladocera</taxon>
        <taxon>Anomopoda</taxon>
        <taxon>Daphniidae</taxon>
        <taxon>Daphnia</taxon>
    </lineage>
</organism>
<accession>A0A164X2V4</accession>
<gene>
    <name evidence="1" type="ORF">APZ42_020971</name>
</gene>
<evidence type="ECO:0000313" key="2">
    <source>
        <dbReference type="Proteomes" id="UP000076858"/>
    </source>
</evidence>
<reference evidence="1 2" key="1">
    <citation type="submission" date="2016-03" db="EMBL/GenBank/DDBJ databases">
        <title>EvidentialGene: Evidence-directed Construction of Genes on Genomes.</title>
        <authorList>
            <person name="Gilbert D.G."/>
            <person name="Choi J.-H."/>
            <person name="Mockaitis K."/>
            <person name="Colbourne J."/>
            <person name="Pfrender M."/>
        </authorList>
    </citation>
    <scope>NUCLEOTIDE SEQUENCE [LARGE SCALE GENOMIC DNA]</scope>
    <source>
        <strain evidence="1 2">Xinb3</strain>
        <tissue evidence="1">Complete organism</tissue>
    </source>
</reference>
<protein>
    <submittedName>
        <fullName evidence="1">Uncharacterized protein</fullName>
    </submittedName>
</protein>
<sequence>MVKHRKRLRVVYGPMCNSHIYGNANLKLSQRVNRPSHQTSTFVEDICVLLSCCAQRVTRDITD</sequence>
<keyword evidence="2" id="KW-1185">Reference proteome</keyword>
<dbReference type="EMBL" id="LRGB01001026">
    <property type="protein sequence ID" value="KZS13817.1"/>
    <property type="molecule type" value="Genomic_DNA"/>
</dbReference>
<comment type="caution">
    <text evidence="1">The sequence shown here is derived from an EMBL/GenBank/DDBJ whole genome shotgun (WGS) entry which is preliminary data.</text>
</comment>